<dbReference type="InterPro" id="IPR013256">
    <property type="entry name" value="Chromatin_SPT2"/>
</dbReference>
<gene>
    <name evidence="4" type="ORF">FRX31_023682</name>
</gene>
<feature type="region of interest" description="Disordered" evidence="3">
    <location>
        <begin position="98"/>
        <end position="190"/>
    </location>
</feature>
<keyword evidence="5" id="KW-1185">Reference proteome</keyword>
<evidence type="ECO:0000313" key="4">
    <source>
        <dbReference type="EMBL" id="KAF5186730.1"/>
    </source>
</evidence>
<dbReference type="GO" id="GO:0042393">
    <property type="term" value="F:histone binding"/>
    <property type="evidence" value="ECO:0007669"/>
    <property type="project" value="TreeGrafter"/>
</dbReference>
<organism evidence="4 5">
    <name type="scientific">Thalictrum thalictroides</name>
    <name type="common">Rue-anemone</name>
    <name type="synonym">Anemone thalictroides</name>
    <dbReference type="NCBI Taxonomy" id="46969"/>
    <lineage>
        <taxon>Eukaryota</taxon>
        <taxon>Viridiplantae</taxon>
        <taxon>Streptophyta</taxon>
        <taxon>Embryophyta</taxon>
        <taxon>Tracheophyta</taxon>
        <taxon>Spermatophyta</taxon>
        <taxon>Magnoliopsida</taxon>
        <taxon>Ranunculales</taxon>
        <taxon>Ranunculaceae</taxon>
        <taxon>Thalictroideae</taxon>
        <taxon>Thalictrum</taxon>
    </lineage>
</organism>
<evidence type="ECO:0000313" key="5">
    <source>
        <dbReference type="Proteomes" id="UP000554482"/>
    </source>
</evidence>
<dbReference type="PANTHER" id="PTHR22691:SF8">
    <property type="entry name" value="PROTEIN SPT2 HOMOLOG"/>
    <property type="match status" value="1"/>
</dbReference>
<feature type="compositionally biased region" description="Basic and acidic residues" evidence="3">
    <location>
        <begin position="175"/>
        <end position="190"/>
    </location>
</feature>
<name>A0A7J6VRB2_THATH</name>
<comment type="caution">
    <text evidence="4">The sequence shown here is derived from an EMBL/GenBank/DDBJ whole genome shotgun (WGS) entry which is preliminary data.</text>
</comment>
<evidence type="ECO:0000256" key="3">
    <source>
        <dbReference type="SAM" id="MobiDB-lite"/>
    </source>
</evidence>
<dbReference type="Proteomes" id="UP000554482">
    <property type="component" value="Unassembled WGS sequence"/>
</dbReference>
<comment type="similarity">
    <text evidence="1">Belongs to the SPT2 family.</text>
</comment>
<accession>A0A7J6VRB2</accession>
<reference evidence="4 5" key="1">
    <citation type="submission" date="2020-06" db="EMBL/GenBank/DDBJ databases">
        <title>Transcriptomic and genomic resources for Thalictrum thalictroides and T. hernandezii: Facilitating candidate gene discovery in an emerging model plant lineage.</title>
        <authorList>
            <person name="Arias T."/>
            <person name="Riano-Pachon D.M."/>
            <person name="Di Stilio V.S."/>
        </authorList>
    </citation>
    <scope>NUCLEOTIDE SEQUENCE [LARGE SCALE GENOMIC DNA]</scope>
    <source>
        <strain evidence="5">cv. WT478/WT964</strain>
        <tissue evidence="4">Leaves</tissue>
    </source>
</reference>
<feature type="compositionally biased region" description="Polar residues" evidence="3">
    <location>
        <begin position="113"/>
        <end position="135"/>
    </location>
</feature>
<protein>
    <submittedName>
        <fullName evidence="4">Spt2 chromatin protein</fullName>
    </submittedName>
</protein>
<dbReference type="GO" id="GO:0003677">
    <property type="term" value="F:DNA binding"/>
    <property type="evidence" value="ECO:0007669"/>
    <property type="project" value="TreeGrafter"/>
</dbReference>
<sequence>MREENTASFGVVGCQNIDKELPHDDFGTFFGPCQPAISRRVLQECKSLLPEIHNEKKVEVVHDMDSKTKVKKLKDNRDYSCLLSADSELPALKKENLHESTKPVSDDCKPNARQPNVPSAESRKQFGNNTGNQIRQHMGQKRLVSKVSDSSKKAVLGMKKAPLPSVSSSVQKQLSEQKKVIREPEEAKLNSKMSVDMKKAILSKQHSDHCQKREIGEPEKAKLNSFKMPAASSKPQSKPSKKEQTHVPMRPKKRSGVEDVSVLIRGMFGYDPTKYAGLDEDDSNMETNFADLSKEEKRSERLAREEDKRQLLLIEEEARQEKMKKEAKRRKLSKSE</sequence>
<feature type="compositionally biased region" description="Low complexity" evidence="3">
    <location>
        <begin position="229"/>
        <end position="238"/>
    </location>
</feature>
<feature type="compositionally biased region" description="Basic and acidic residues" evidence="3">
    <location>
        <begin position="98"/>
        <end position="110"/>
    </location>
</feature>
<proteinExistence type="inferred from homology"/>
<evidence type="ECO:0000256" key="1">
    <source>
        <dbReference type="ARBA" id="ARBA00006461"/>
    </source>
</evidence>
<feature type="compositionally biased region" description="Basic and acidic residues" evidence="3">
    <location>
        <begin position="202"/>
        <end position="222"/>
    </location>
</feature>
<feature type="region of interest" description="Disordered" evidence="3">
    <location>
        <begin position="202"/>
        <end position="258"/>
    </location>
</feature>
<dbReference type="Pfam" id="PF08243">
    <property type="entry name" value="SPT2"/>
    <property type="match status" value="1"/>
</dbReference>
<dbReference type="SMART" id="SM00784">
    <property type="entry name" value="SPT2"/>
    <property type="match status" value="1"/>
</dbReference>
<dbReference type="GO" id="GO:0006360">
    <property type="term" value="P:transcription by RNA polymerase I"/>
    <property type="evidence" value="ECO:0007669"/>
    <property type="project" value="TreeGrafter"/>
</dbReference>
<dbReference type="GO" id="GO:0005730">
    <property type="term" value="C:nucleolus"/>
    <property type="evidence" value="ECO:0007669"/>
    <property type="project" value="TreeGrafter"/>
</dbReference>
<feature type="region of interest" description="Disordered" evidence="3">
    <location>
        <begin position="275"/>
        <end position="308"/>
    </location>
</feature>
<feature type="compositionally biased region" description="Polar residues" evidence="3">
    <location>
        <begin position="165"/>
        <end position="174"/>
    </location>
</feature>
<feature type="compositionally biased region" description="Basic and acidic residues" evidence="3">
    <location>
        <begin position="292"/>
        <end position="308"/>
    </location>
</feature>
<dbReference type="GO" id="GO:0006334">
    <property type="term" value="P:nucleosome assembly"/>
    <property type="evidence" value="ECO:0007669"/>
    <property type="project" value="TreeGrafter"/>
</dbReference>
<dbReference type="PANTHER" id="PTHR22691">
    <property type="entry name" value="YEAST SPT2-RELATED"/>
    <property type="match status" value="1"/>
</dbReference>
<dbReference type="OrthoDB" id="6259853at2759"/>
<evidence type="ECO:0000256" key="2">
    <source>
        <dbReference type="ARBA" id="ARBA00023054"/>
    </source>
</evidence>
<dbReference type="EMBL" id="JABWDY010028899">
    <property type="protein sequence ID" value="KAF5186730.1"/>
    <property type="molecule type" value="Genomic_DNA"/>
</dbReference>
<keyword evidence="2" id="KW-0175">Coiled coil</keyword>
<dbReference type="AlphaFoldDB" id="A0A7J6VRB2"/>